<dbReference type="OrthoDB" id="8586159at2"/>
<dbReference type="Pfam" id="PF01734">
    <property type="entry name" value="Patatin"/>
    <property type="match status" value="1"/>
</dbReference>
<gene>
    <name evidence="3" type="ORF">OLMES_2452</name>
</gene>
<feature type="domain" description="PNPLA" evidence="2">
    <location>
        <begin position="66"/>
        <end position="238"/>
    </location>
</feature>
<dbReference type="GO" id="GO:0016787">
    <property type="term" value="F:hydrolase activity"/>
    <property type="evidence" value="ECO:0007669"/>
    <property type="project" value="UniProtKB-KW"/>
</dbReference>
<sequence length="352" mass="39690">MKQSSIRILAGPKAYREIKEQGLNADRIRLIVGASGGPKWLALSRLDQYLNQHFLSSSTQAIALLGSSVGAWRMALYATSDAHIAFKELEAINMTQRYSNPIRAKEVQGFVDNVLTKIFTEKRRLEIIQNTRRHLHIISVRNRQYLNSRNIAVQFGSLSLAALGNIITPSAVPKIYPRVIVSKLGVDNAHGKKAEIIPLNKVNLPEALIASGTIPMIMQPTKITGGKDRWYWDGALTDYHFGGPFKVSDGLILYPHFSSKIVPGWFDKPLPWRKPTLENYSNVVMLVPSASFIENLPYRKIPDRKDFERLSDSEREHYWNIVLDETDRLVAALHSALASDKCRAITEPIIHK</sequence>
<dbReference type="Proteomes" id="UP000196027">
    <property type="component" value="Chromosome"/>
</dbReference>
<reference evidence="3 4" key="1">
    <citation type="submission" date="2017-05" db="EMBL/GenBank/DDBJ databases">
        <title>Genomic insights into alkan degradation activity of Oleiphilus messinensis.</title>
        <authorList>
            <person name="Kozyavkin S.A."/>
            <person name="Slesarev A.I."/>
            <person name="Golyshin P.N."/>
            <person name="Korzhenkov A."/>
            <person name="Golyshina O.N."/>
            <person name="Toshchakov S.V."/>
        </authorList>
    </citation>
    <scope>NUCLEOTIDE SEQUENCE [LARGE SCALE GENOMIC DNA]</scope>
    <source>
        <strain evidence="3 4">ME102</strain>
    </source>
</reference>
<dbReference type="InterPro" id="IPR002641">
    <property type="entry name" value="PNPLA_dom"/>
</dbReference>
<keyword evidence="1" id="KW-0443">Lipid metabolism</keyword>
<keyword evidence="4" id="KW-1185">Reference proteome</keyword>
<dbReference type="EMBL" id="CP021425">
    <property type="protein sequence ID" value="ARU56513.1"/>
    <property type="molecule type" value="Genomic_DNA"/>
</dbReference>
<organism evidence="3 4">
    <name type="scientific">Oleiphilus messinensis</name>
    <dbReference type="NCBI Taxonomy" id="141451"/>
    <lineage>
        <taxon>Bacteria</taxon>
        <taxon>Pseudomonadati</taxon>
        <taxon>Pseudomonadota</taxon>
        <taxon>Gammaproteobacteria</taxon>
        <taxon>Oceanospirillales</taxon>
        <taxon>Oleiphilaceae</taxon>
        <taxon>Oleiphilus</taxon>
    </lineage>
</organism>
<evidence type="ECO:0000256" key="1">
    <source>
        <dbReference type="ARBA" id="ARBA00023098"/>
    </source>
</evidence>
<evidence type="ECO:0000313" key="4">
    <source>
        <dbReference type="Proteomes" id="UP000196027"/>
    </source>
</evidence>
<dbReference type="SUPFAM" id="SSF52151">
    <property type="entry name" value="FabD/lysophospholipase-like"/>
    <property type="match status" value="1"/>
</dbReference>
<proteinExistence type="predicted"/>
<dbReference type="GO" id="GO:0006629">
    <property type="term" value="P:lipid metabolic process"/>
    <property type="evidence" value="ECO:0007669"/>
    <property type="project" value="UniProtKB-KW"/>
</dbReference>
<accession>A0A1Y0IAU1</accession>
<dbReference type="AlphaFoldDB" id="A0A1Y0IAU1"/>
<protein>
    <submittedName>
        <fullName evidence="3">Alpha/beta superfamily hydrolase</fullName>
    </submittedName>
</protein>
<dbReference type="InterPro" id="IPR016035">
    <property type="entry name" value="Acyl_Trfase/lysoPLipase"/>
</dbReference>
<name>A0A1Y0IAU1_9GAMM</name>
<dbReference type="RefSeq" id="WP_087461491.1">
    <property type="nucleotide sequence ID" value="NZ_CP021425.1"/>
</dbReference>
<evidence type="ECO:0000313" key="3">
    <source>
        <dbReference type="EMBL" id="ARU56513.1"/>
    </source>
</evidence>
<dbReference type="KEGG" id="ome:OLMES_2452"/>
<keyword evidence="3" id="KW-0378">Hydrolase</keyword>
<evidence type="ECO:0000259" key="2">
    <source>
        <dbReference type="Pfam" id="PF01734"/>
    </source>
</evidence>